<accession>A0A843V2I0</accession>
<gene>
    <name evidence="1" type="ORF">Taro_022658</name>
</gene>
<dbReference type="Proteomes" id="UP000652761">
    <property type="component" value="Unassembled WGS sequence"/>
</dbReference>
<proteinExistence type="predicted"/>
<organism evidence="1 2">
    <name type="scientific">Colocasia esculenta</name>
    <name type="common">Wild taro</name>
    <name type="synonym">Arum esculentum</name>
    <dbReference type="NCBI Taxonomy" id="4460"/>
    <lineage>
        <taxon>Eukaryota</taxon>
        <taxon>Viridiplantae</taxon>
        <taxon>Streptophyta</taxon>
        <taxon>Embryophyta</taxon>
        <taxon>Tracheophyta</taxon>
        <taxon>Spermatophyta</taxon>
        <taxon>Magnoliopsida</taxon>
        <taxon>Liliopsida</taxon>
        <taxon>Araceae</taxon>
        <taxon>Aroideae</taxon>
        <taxon>Colocasieae</taxon>
        <taxon>Colocasia</taxon>
    </lineage>
</organism>
<sequence length="15" mass="1929">MLNPNWESHYKKIRI</sequence>
<reference evidence="1" key="1">
    <citation type="submission" date="2017-07" db="EMBL/GenBank/DDBJ databases">
        <title>Taro Niue Genome Assembly and Annotation.</title>
        <authorList>
            <person name="Atibalentja N."/>
            <person name="Keating K."/>
            <person name="Fields C.J."/>
        </authorList>
    </citation>
    <scope>NUCLEOTIDE SEQUENCE</scope>
    <source>
        <strain evidence="1">Niue_2</strain>
        <tissue evidence="1">Leaf</tissue>
    </source>
</reference>
<comment type="caution">
    <text evidence="1">The sequence shown here is derived from an EMBL/GenBank/DDBJ whole genome shotgun (WGS) entry which is preliminary data.</text>
</comment>
<keyword evidence="2" id="KW-1185">Reference proteome</keyword>
<name>A0A843V2I0_COLES</name>
<evidence type="ECO:0000313" key="2">
    <source>
        <dbReference type="Proteomes" id="UP000652761"/>
    </source>
</evidence>
<evidence type="ECO:0000313" key="1">
    <source>
        <dbReference type="EMBL" id="MQL90075.1"/>
    </source>
</evidence>
<protein>
    <submittedName>
        <fullName evidence="1">Uncharacterized protein</fullName>
    </submittedName>
</protein>
<dbReference type="EMBL" id="NMUH01001206">
    <property type="protein sequence ID" value="MQL90075.1"/>
    <property type="molecule type" value="Genomic_DNA"/>
</dbReference>